<sequence length="129" mass="14592">MDHVVVGNNGVFIVLDRSVKGVVHCDEYEKRWTIDKTGRQGGSYTSSMGNPLNQLKWQIHTLAKYLKDNGINIWIDGCVFFSNADSDLVNKPSGCFDSDREVVSFIMNYSPKKNINPQMINRVKDHLAV</sequence>
<organism evidence="2 3">
    <name type="scientific">Anaerovibrio lipolyticus DSM 3074</name>
    <dbReference type="NCBI Taxonomy" id="1120997"/>
    <lineage>
        <taxon>Bacteria</taxon>
        <taxon>Bacillati</taxon>
        <taxon>Bacillota</taxon>
        <taxon>Negativicutes</taxon>
        <taxon>Selenomonadales</taxon>
        <taxon>Selenomonadaceae</taxon>
        <taxon>Anaerovibrio</taxon>
    </lineage>
</organism>
<dbReference type="EMBL" id="FQYW01000003">
    <property type="protein sequence ID" value="SHI30021.1"/>
    <property type="molecule type" value="Genomic_DNA"/>
</dbReference>
<feature type="domain" description="NERD" evidence="1">
    <location>
        <begin position="1"/>
        <end position="85"/>
    </location>
</feature>
<proteinExistence type="predicted"/>
<protein>
    <submittedName>
        <fullName evidence="2">Nuclease-related domain-containing protein</fullName>
    </submittedName>
</protein>
<evidence type="ECO:0000313" key="3">
    <source>
        <dbReference type="Proteomes" id="UP000191240"/>
    </source>
</evidence>
<accession>A0A1M6A0H9</accession>
<name>A0A1M6A0H9_9FIRM</name>
<evidence type="ECO:0000313" key="2">
    <source>
        <dbReference type="EMBL" id="SHI30021.1"/>
    </source>
</evidence>
<gene>
    <name evidence="2" type="ORF">SAMN02745671_00144</name>
</gene>
<dbReference type="PROSITE" id="PS50965">
    <property type="entry name" value="NERD"/>
    <property type="match status" value="1"/>
</dbReference>
<dbReference type="Pfam" id="PF08378">
    <property type="entry name" value="NERD"/>
    <property type="match status" value="1"/>
</dbReference>
<reference evidence="2 3" key="1">
    <citation type="submission" date="2016-11" db="EMBL/GenBank/DDBJ databases">
        <authorList>
            <person name="Jaros S."/>
            <person name="Januszkiewicz K."/>
            <person name="Wedrychowicz H."/>
        </authorList>
    </citation>
    <scope>NUCLEOTIDE SEQUENCE [LARGE SCALE GENOMIC DNA]</scope>
    <source>
        <strain evidence="2 3">DSM 3074</strain>
    </source>
</reference>
<dbReference type="AlphaFoldDB" id="A0A1M6A0H9"/>
<dbReference type="InterPro" id="IPR011528">
    <property type="entry name" value="NERD"/>
</dbReference>
<dbReference type="Proteomes" id="UP000191240">
    <property type="component" value="Unassembled WGS sequence"/>
</dbReference>
<evidence type="ECO:0000259" key="1">
    <source>
        <dbReference type="PROSITE" id="PS50965"/>
    </source>
</evidence>